<feature type="domain" description="O-GlcNAc transferase C-terminal" evidence="6">
    <location>
        <begin position="357"/>
        <end position="534"/>
    </location>
</feature>
<gene>
    <name evidence="7" type="ORF">H6G83_00785</name>
</gene>
<reference evidence="7 8" key="1">
    <citation type="journal article" date="2020" name="ISME J.">
        <title>Comparative genomics reveals insights into cyanobacterial evolution and habitat adaptation.</title>
        <authorList>
            <person name="Chen M.Y."/>
            <person name="Teng W.K."/>
            <person name="Zhao L."/>
            <person name="Hu C.X."/>
            <person name="Zhou Y.K."/>
            <person name="Han B.P."/>
            <person name="Song L.R."/>
            <person name="Shu W.S."/>
        </authorList>
    </citation>
    <scope>NUCLEOTIDE SEQUENCE [LARGE SCALE GENOMIC DNA]</scope>
    <source>
        <strain evidence="7 8">FACHB-119</strain>
    </source>
</reference>
<dbReference type="Pfam" id="PF13844">
    <property type="entry name" value="Glyco_transf_41"/>
    <property type="match status" value="2"/>
</dbReference>
<dbReference type="PANTHER" id="PTHR44835:SF1">
    <property type="entry name" value="PROTEIN O-GLCNAC TRANSFERASE"/>
    <property type="match status" value="1"/>
</dbReference>
<keyword evidence="5" id="KW-0802">TPR repeat</keyword>
<dbReference type="Pfam" id="PF13414">
    <property type="entry name" value="TPR_11"/>
    <property type="match status" value="1"/>
</dbReference>
<evidence type="ECO:0000256" key="2">
    <source>
        <dbReference type="ARBA" id="ARBA00022676"/>
    </source>
</evidence>
<dbReference type="Gene3D" id="3.40.50.11380">
    <property type="match status" value="1"/>
</dbReference>
<dbReference type="InterPro" id="IPR029489">
    <property type="entry name" value="OGT/SEC/SPY_C"/>
</dbReference>
<dbReference type="PANTHER" id="PTHR44835">
    <property type="entry name" value="UDP-N-ACETYLGLUCOSAMINE--PEPTIDE N-ACETYLGLUCOSAMINYLTRANSFERASE SPINDLY-RELATED"/>
    <property type="match status" value="1"/>
</dbReference>
<accession>A0ABR8CW50</accession>
<dbReference type="RefSeq" id="WP_190465631.1">
    <property type="nucleotide sequence ID" value="NZ_JACJSG010000001.1"/>
</dbReference>
<dbReference type="InterPro" id="IPR051939">
    <property type="entry name" value="Glycosyltr_41/O-GlcNAc_trsf"/>
</dbReference>
<evidence type="ECO:0000256" key="5">
    <source>
        <dbReference type="ARBA" id="ARBA00022803"/>
    </source>
</evidence>
<evidence type="ECO:0000313" key="7">
    <source>
        <dbReference type="EMBL" id="MBD2499158.1"/>
    </source>
</evidence>
<keyword evidence="2" id="KW-0328">Glycosyltransferase</keyword>
<keyword evidence="4" id="KW-0677">Repeat</keyword>
<keyword evidence="8" id="KW-1185">Reference proteome</keyword>
<organism evidence="7 8">
    <name type="scientific">Anabaena azotica FACHB-119</name>
    <dbReference type="NCBI Taxonomy" id="947527"/>
    <lineage>
        <taxon>Bacteria</taxon>
        <taxon>Bacillati</taxon>
        <taxon>Cyanobacteriota</taxon>
        <taxon>Cyanophyceae</taxon>
        <taxon>Nostocales</taxon>
        <taxon>Nostocaceae</taxon>
        <taxon>Anabaena</taxon>
        <taxon>Anabaena azotica</taxon>
    </lineage>
</organism>
<proteinExistence type="predicted"/>
<dbReference type="Gene3D" id="3.40.50.2000">
    <property type="entry name" value="Glycogen Phosphorylase B"/>
    <property type="match status" value="1"/>
</dbReference>
<name>A0ABR8CW50_9NOST</name>
<sequence length="555" mass="64127">MSNRLFSQGRWQDAIASYQKLIELQQDSADIYWNLSQCYRNLNLQDDYFQTLKQGIEHYPKDGRLHFTLIIDLRRNGRTEEAIEYADKACQCLPDDYTFQLLKHLTVPSVYNNPEEIAFYRQRYTQGLQTLIAETSLNTVEEKQSALAGINRLTNFYLSYQAQNDIDLQRQYGNLVHQIMAANFPQWVVPVSMPKLQPNQKIRVGYVSHYLHSYSGTLWLTGWLKYCDRQNFEIYCYYTGNDPDAVTEKFQEYSDVFHHIPYNLPAVCEQIIADKLHILVYPEIGMNPQTMCMAALRLAPVQCVAWGHPVTTGLPTIDYFLSSELMEAENAQEHYSEKLILLPNIGVSYPKPYIPPVCKTRADFGLSDDDVLYLCCQAPFKYLPQYDFILAEIAYRVPQAKFIFLRGTLLQERLQRAFAALGLEYRDYCVFLNIPERLDYLMINLLSEVYLDTFTWSGGNTTLEAIACNLPIVTCPSEFMRGRHSDSFLKMLGVTDTIAKNEAEYIEIAVRLGLDPNWRGEISERMSQLHERLFDDRVCVAGLEAFYQQVVGLSS</sequence>
<dbReference type="SUPFAM" id="SSF53756">
    <property type="entry name" value="UDP-Glycosyltransferase/glycogen phosphorylase"/>
    <property type="match status" value="1"/>
</dbReference>
<evidence type="ECO:0000259" key="6">
    <source>
        <dbReference type="Pfam" id="PF13844"/>
    </source>
</evidence>
<protein>
    <submittedName>
        <fullName evidence="7">Tetratricopeptide repeat protein</fullName>
    </submittedName>
</protein>
<dbReference type="SUPFAM" id="SSF48452">
    <property type="entry name" value="TPR-like"/>
    <property type="match status" value="1"/>
</dbReference>
<evidence type="ECO:0000313" key="8">
    <source>
        <dbReference type="Proteomes" id="UP000661112"/>
    </source>
</evidence>
<comment type="caution">
    <text evidence="7">The sequence shown here is derived from an EMBL/GenBank/DDBJ whole genome shotgun (WGS) entry which is preliminary data.</text>
</comment>
<evidence type="ECO:0000256" key="4">
    <source>
        <dbReference type="ARBA" id="ARBA00022737"/>
    </source>
</evidence>
<dbReference type="EMBL" id="JACJSG010000001">
    <property type="protein sequence ID" value="MBD2499158.1"/>
    <property type="molecule type" value="Genomic_DNA"/>
</dbReference>
<dbReference type="Proteomes" id="UP000661112">
    <property type="component" value="Unassembled WGS sequence"/>
</dbReference>
<comment type="pathway">
    <text evidence="1">Protein modification; protein glycosylation.</text>
</comment>
<dbReference type="Gene3D" id="1.25.40.10">
    <property type="entry name" value="Tetratricopeptide repeat domain"/>
    <property type="match status" value="1"/>
</dbReference>
<keyword evidence="3" id="KW-0808">Transferase</keyword>
<feature type="domain" description="O-GlcNAc transferase C-terminal" evidence="6">
    <location>
        <begin position="196"/>
        <end position="344"/>
    </location>
</feature>
<evidence type="ECO:0000256" key="1">
    <source>
        <dbReference type="ARBA" id="ARBA00004922"/>
    </source>
</evidence>
<dbReference type="InterPro" id="IPR011990">
    <property type="entry name" value="TPR-like_helical_dom_sf"/>
</dbReference>
<evidence type="ECO:0000256" key="3">
    <source>
        <dbReference type="ARBA" id="ARBA00022679"/>
    </source>
</evidence>